<dbReference type="STRING" id="1121302.SAMN02745163_04014"/>
<evidence type="ECO:0000256" key="6">
    <source>
        <dbReference type="ARBA" id="ARBA00038076"/>
    </source>
</evidence>
<proteinExistence type="inferred from homology"/>
<keyword evidence="3 7" id="KW-0812">Transmembrane</keyword>
<dbReference type="Proteomes" id="UP000184310">
    <property type="component" value="Unassembled WGS sequence"/>
</dbReference>
<dbReference type="EMBL" id="FQZB01000020">
    <property type="protein sequence ID" value="SHK55491.1"/>
    <property type="molecule type" value="Genomic_DNA"/>
</dbReference>
<feature type="transmembrane region" description="Helical" evidence="7">
    <location>
        <begin position="296"/>
        <end position="322"/>
    </location>
</feature>
<feature type="transmembrane region" description="Helical" evidence="7">
    <location>
        <begin position="828"/>
        <end position="853"/>
    </location>
</feature>
<evidence type="ECO:0000313" key="11">
    <source>
        <dbReference type="Proteomes" id="UP000184310"/>
    </source>
</evidence>
<reference evidence="10 11" key="1">
    <citation type="submission" date="2016-11" db="EMBL/GenBank/DDBJ databases">
        <authorList>
            <person name="Jaros S."/>
            <person name="Januszkiewicz K."/>
            <person name="Wedrychowicz H."/>
        </authorList>
    </citation>
    <scope>NUCLEOTIDE SEQUENCE [LARGE SCALE GENOMIC DNA]</scope>
    <source>
        <strain evidence="10 11">DSM 21758</strain>
    </source>
</reference>
<evidence type="ECO:0000313" key="10">
    <source>
        <dbReference type="EMBL" id="SHK55491.1"/>
    </source>
</evidence>
<comment type="similarity">
    <text evidence="6">Belongs to the ABC-4 integral membrane protein family.</text>
</comment>
<dbReference type="RefSeq" id="WP_072992427.1">
    <property type="nucleotide sequence ID" value="NZ_FQZB01000020.1"/>
</dbReference>
<accession>A0A1M6TEV9</accession>
<dbReference type="PANTHER" id="PTHR30572">
    <property type="entry name" value="MEMBRANE COMPONENT OF TRANSPORTER-RELATED"/>
    <property type="match status" value="1"/>
</dbReference>
<evidence type="ECO:0000256" key="5">
    <source>
        <dbReference type="ARBA" id="ARBA00023136"/>
    </source>
</evidence>
<evidence type="ECO:0000256" key="1">
    <source>
        <dbReference type="ARBA" id="ARBA00004651"/>
    </source>
</evidence>
<name>A0A1M6TEV9_9CLOT</name>
<evidence type="ECO:0000256" key="4">
    <source>
        <dbReference type="ARBA" id="ARBA00022989"/>
    </source>
</evidence>
<dbReference type="AlphaFoldDB" id="A0A1M6TEV9"/>
<feature type="transmembrane region" description="Helical" evidence="7">
    <location>
        <begin position="243"/>
        <end position="264"/>
    </location>
</feature>
<evidence type="ECO:0000256" key="3">
    <source>
        <dbReference type="ARBA" id="ARBA00022692"/>
    </source>
</evidence>
<keyword evidence="11" id="KW-1185">Reference proteome</keyword>
<dbReference type="Pfam" id="PF02687">
    <property type="entry name" value="FtsX"/>
    <property type="match status" value="2"/>
</dbReference>
<feature type="domain" description="MacB-like periplasmic core" evidence="9">
    <location>
        <begin position="20"/>
        <end position="210"/>
    </location>
</feature>
<protein>
    <submittedName>
        <fullName evidence="10">Putative ABC transport system permease protein</fullName>
    </submittedName>
</protein>
<keyword evidence="4 7" id="KW-1133">Transmembrane helix</keyword>
<dbReference type="GO" id="GO:0022857">
    <property type="term" value="F:transmembrane transporter activity"/>
    <property type="evidence" value="ECO:0007669"/>
    <property type="project" value="TreeGrafter"/>
</dbReference>
<gene>
    <name evidence="10" type="ORF">SAMN02745163_04014</name>
</gene>
<organism evidence="10 11">
    <name type="scientific">Clostridium cavendishii DSM 21758</name>
    <dbReference type="NCBI Taxonomy" id="1121302"/>
    <lineage>
        <taxon>Bacteria</taxon>
        <taxon>Bacillati</taxon>
        <taxon>Bacillota</taxon>
        <taxon>Clostridia</taxon>
        <taxon>Eubacteriales</taxon>
        <taxon>Clostridiaceae</taxon>
        <taxon>Clostridium</taxon>
    </lineage>
</organism>
<feature type="transmembrane region" description="Helical" evidence="7">
    <location>
        <begin position="791"/>
        <end position="816"/>
    </location>
</feature>
<dbReference type="OrthoDB" id="9793166at2"/>
<feature type="transmembrane region" description="Helical" evidence="7">
    <location>
        <begin position="21"/>
        <end position="42"/>
    </location>
</feature>
<keyword evidence="2" id="KW-1003">Cell membrane</keyword>
<feature type="domain" description="ABC3 transporter permease C-terminal" evidence="8">
    <location>
        <begin position="748"/>
        <end position="864"/>
    </location>
</feature>
<dbReference type="InterPro" id="IPR050250">
    <property type="entry name" value="Macrolide_Exporter_MacB"/>
</dbReference>
<evidence type="ECO:0000256" key="2">
    <source>
        <dbReference type="ARBA" id="ARBA00022475"/>
    </source>
</evidence>
<dbReference type="Pfam" id="PF12704">
    <property type="entry name" value="MacB_PCD"/>
    <property type="match status" value="1"/>
</dbReference>
<dbReference type="PANTHER" id="PTHR30572:SF4">
    <property type="entry name" value="ABC TRANSPORTER PERMEASE YTRF"/>
    <property type="match status" value="1"/>
</dbReference>
<dbReference type="InterPro" id="IPR025857">
    <property type="entry name" value="MacB_PCD"/>
</dbReference>
<evidence type="ECO:0000259" key="8">
    <source>
        <dbReference type="Pfam" id="PF02687"/>
    </source>
</evidence>
<keyword evidence="5 7" id="KW-0472">Membrane</keyword>
<sequence length="872" mass="97943">MLKSYKDVTIRSLIFNKKRSMFTLIGIILSIMLITAFCNFSASMKKTAIDNIKLESGKWHLNFYDTDNNLKQMVKGSPKVDEYVFIKSYMIVKEKGMGIDIKWFDGNLDYGEPIKLKQGELPKNDKEIVLDDCAIERIKKDAKIGETIEFKNSENNELVNFKLVGILSGYPNSKFATAYSKKDISLEKNSFLYVKFKENNKLNDTINEFKDLEKNKDKVTANKPLLDFLGIKEYRVTSRAIDAVTASVIAIIILATISIIYNAFNISVVQRTKEFGVFRMLGCTPRQIKKLVLREATILGIIAIPIGVLLGILSLKIVILILNNVTSGIRSFIGTGNVEAVISYKAIILSAIIGLLTVYISVLLPTKLASRISPLVAISGGRFIKKEKIKKTRAFIAKKLLKAEGLIAYKNLKRNRKRYRITVFSMSISIILVISFTAGMRAIVGLVEKKDNVSRNIDIITYIDEENKDSYHSIFNKIKALDGVKSVYSEYITPEYSVIIDRDKVNSSFLDCIGNKKRDYYKLNNKNVENIPSRISVYEKQEVNLCSSKLLKGNIDFDKMEKKDGIIVINKGTFKKDKNRYNGNITNLNVGDEVFINFNGDIGRNVKKISDDGESGDYRRISESNTPKNIKTNEVYKLNVLAVIDDAPFDIEEGGVKIIMTPKTANTINQKVIAMKSKDNKFSKEYLTTIPSAINIVLNDRNKTEIMNNKIKEVLSENNVLGVNIDLAKKNANEKNMLMQINILFYGFVSVIALIAAVNIINIINTNITLRLKELACLMSLGMSSERIRKVIFLEGAFYGIVSAFWGGIIGSLISYKIGTIINKGSNFISVIPWFTVLTVTLISILIGILSALPGLLKLKKINIIETIKMES</sequence>
<feature type="transmembrane region" description="Helical" evidence="7">
    <location>
        <begin position="421"/>
        <end position="444"/>
    </location>
</feature>
<dbReference type="GO" id="GO:0005886">
    <property type="term" value="C:plasma membrane"/>
    <property type="evidence" value="ECO:0007669"/>
    <property type="project" value="UniProtKB-SubCell"/>
</dbReference>
<feature type="transmembrane region" description="Helical" evidence="7">
    <location>
        <begin position="743"/>
        <end position="770"/>
    </location>
</feature>
<comment type="subcellular location">
    <subcellularLocation>
        <location evidence="1">Cell membrane</location>
        <topology evidence="1">Multi-pass membrane protein</topology>
    </subcellularLocation>
</comment>
<dbReference type="InterPro" id="IPR003838">
    <property type="entry name" value="ABC3_permease_C"/>
</dbReference>
<feature type="transmembrane region" description="Helical" evidence="7">
    <location>
        <begin position="342"/>
        <end position="364"/>
    </location>
</feature>
<evidence type="ECO:0000256" key="7">
    <source>
        <dbReference type="SAM" id="Phobius"/>
    </source>
</evidence>
<feature type="domain" description="ABC3 transporter permease C-terminal" evidence="8">
    <location>
        <begin position="247"/>
        <end position="374"/>
    </location>
</feature>
<evidence type="ECO:0000259" key="9">
    <source>
        <dbReference type="Pfam" id="PF12704"/>
    </source>
</evidence>